<feature type="compositionally biased region" description="Polar residues" evidence="1">
    <location>
        <begin position="506"/>
        <end position="518"/>
    </location>
</feature>
<feature type="compositionally biased region" description="Low complexity" evidence="1">
    <location>
        <begin position="568"/>
        <end position="583"/>
    </location>
</feature>
<feature type="region of interest" description="Disordered" evidence="1">
    <location>
        <begin position="112"/>
        <end position="162"/>
    </location>
</feature>
<evidence type="ECO:0000313" key="3">
    <source>
        <dbReference type="EMBL" id="KAK7092167.1"/>
    </source>
</evidence>
<feature type="compositionally biased region" description="Basic and acidic residues" evidence="1">
    <location>
        <begin position="587"/>
        <end position="598"/>
    </location>
</feature>
<gene>
    <name evidence="3" type="ORF">V1264_009760</name>
</gene>
<dbReference type="Pfam" id="PF13516">
    <property type="entry name" value="LRR_6"/>
    <property type="match status" value="2"/>
</dbReference>
<feature type="compositionally biased region" description="Low complexity" evidence="1">
    <location>
        <begin position="772"/>
        <end position="798"/>
    </location>
</feature>
<sequence>MSHVHDGPLATYNSLSDDHLSGYFANSRMRRHLRKSGLISRGGQIVSESTYRLNMSRKEHKKHVKDMLAQAIVHKTLDLERSRQSDIKKKLEEIAKIQLVRRVRATTGRRGDEDILPLLTPRASRPGSSPAYQEGKGRSRGSKHRPYSAPRARAESRLSQMSVEEEGDVLYLDDEGRPLTPVHNDHNFGEQNQIDTRHLHTMDTAALRKYAMLMATMEEGRGVTSPYMLSQVPLPPKTPMSSRTPRSARRVQSASPQRPVTTDSRIARLHRPETAKVHYGDQQTMCKVLMKYHGWALKLAREKMDPTQEVVIEQQHCGGNTLTVFKDRLLPGSAFEFISYRHRGYPFSLSLYVDGQMDSRVSTCCEYRHKRGAKIGGKQGHFSVLKVEGAVPCYKCQVAKGVVMRNKATSKKPKRAVKPHKEEVIVVSTARDDYDNEYLERRVEEPKPSSDASYDDDFEASSKTSDSSSSSSDSESETESSTRKDEGGDNNQEARGEDSEAVSPSPRASDQRAVQSPSPRFKSPRVEVNGTGRDIDDYSSDGGQENKDKVVSMEDVEAETKPIGRRGSSSSSSSSPSSSSSASGTPRAHDSQRQRDDNAVVSMAILDKEEDKKKERERQDEARRREREEQLQQQREERDKRQEEARQREEQRRQELQYREQERQEESRKREEQRKLAEEKERQRRQEEEENRRKAALMEEDPELKDQERMKAQRLREAQILEEQIQREATRQEEERAREQRFREEEARRVEQREREEADRDRRRQELEESMSRTGSSTARSTSSAATGSSASTSASSSPQTTPRRAPQTQDETQTPRDASPQRVDPYLLGAKPQEDQLPPRPVSPFPDAAVYVARPKRHEPVPEPAVYQPRSRPTQEATSPEQAPREEETEQQDTFRSSASETNPSSSQYSASDSEEDEEQEELARPKTAAGGRLRDGRRLSDEVTLPTPVPPPDDGTSDSSSDSSDSSTNNDTNRSTDVSMATPRAEDRTASQEGHDSDRRRATSESDGDNMHGGADPDNVAQQETLRELRPLRPQELPAAKAHDGKVVELLTSPESVELSNVLLNKTQVYEVASHLEQADTVKMISLCNTGLDDDDMQRLSEAMVTSPSEPVMVNLSLNCLTEKSIPHVLQTLKAKPSIKILILQSNPLGDQGVQTLTQGLQDLHRQARVARKAQALDSARSLDSMSVDSNASLLDVSQRYLLQELDLADTGLTDRGAGHVADMMAANVYIQALSLNHNTRVTAERGWRHIGEALGKNRCLKTLSLDGNLVGDEGVEHLAMGLRNNRTVTAVELEDAGIGTAGGKHLLELLKRNTSILELTVSPGNTIPEEERDNIIKYISLNRAPYNNFGF</sequence>
<feature type="compositionally biased region" description="Low complexity" evidence="1">
    <location>
        <begin position="461"/>
        <end position="473"/>
    </location>
</feature>
<evidence type="ECO:0000259" key="2">
    <source>
        <dbReference type="Pfam" id="PF15257"/>
    </source>
</evidence>
<feature type="region of interest" description="Disordered" evidence="1">
    <location>
        <begin position="725"/>
        <end position="1020"/>
    </location>
</feature>
<feature type="compositionally biased region" description="Basic and acidic residues" evidence="1">
    <location>
        <begin position="544"/>
        <end position="562"/>
    </location>
</feature>
<dbReference type="SUPFAM" id="SSF52047">
    <property type="entry name" value="RNI-like"/>
    <property type="match status" value="1"/>
</dbReference>
<dbReference type="Proteomes" id="UP001374579">
    <property type="component" value="Unassembled WGS sequence"/>
</dbReference>
<feature type="compositionally biased region" description="Basic and acidic residues" evidence="1">
    <location>
        <begin position="606"/>
        <end position="697"/>
    </location>
</feature>
<feature type="domain" description="DUF4590" evidence="2">
    <location>
        <begin position="299"/>
        <end position="406"/>
    </location>
</feature>
<dbReference type="EMBL" id="JBAMIC010000022">
    <property type="protein sequence ID" value="KAK7092167.1"/>
    <property type="molecule type" value="Genomic_DNA"/>
</dbReference>
<dbReference type="SMART" id="SM00368">
    <property type="entry name" value="LRR_RI"/>
    <property type="match status" value="4"/>
</dbReference>
<feature type="compositionally biased region" description="Polar residues" evidence="1">
    <location>
        <begin position="799"/>
        <end position="817"/>
    </location>
</feature>
<protein>
    <recommendedName>
        <fullName evidence="2">DUF4590 domain-containing protein</fullName>
    </recommendedName>
</protein>
<dbReference type="InterPro" id="IPR001611">
    <property type="entry name" value="Leu-rich_rpt"/>
</dbReference>
<feature type="compositionally biased region" description="Basic and acidic residues" evidence="1">
    <location>
        <begin position="480"/>
        <end position="498"/>
    </location>
</feature>
<evidence type="ECO:0000313" key="4">
    <source>
        <dbReference type="Proteomes" id="UP001374579"/>
    </source>
</evidence>
<feature type="region of interest" description="Disordered" evidence="1">
    <location>
        <begin position="436"/>
        <end position="712"/>
    </location>
</feature>
<proteinExistence type="predicted"/>
<comment type="caution">
    <text evidence="3">The sequence shown here is derived from an EMBL/GenBank/DDBJ whole genome shotgun (WGS) entry which is preliminary data.</text>
</comment>
<accession>A0AAN9AS97</accession>
<dbReference type="Gene3D" id="3.80.10.10">
    <property type="entry name" value="Ribonuclease Inhibitor"/>
    <property type="match status" value="2"/>
</dbReference>
<dbReference type="InterPro" id="IPR032675">
    <property type="entry name" value="LRR_dom_sf"/>
</dbReference>
<name>A0AAN9AS97_9CAEN</name>
<dbReference type="PANTHER" id="PTHR23034:SF2">
    <property type="entry name" value="GLUTAMATE-RICH PROTEIN 3"/>
    <property type="match status" value="1"/>
</dbReference>
<feature type="compositionally biased region" description="Polar residues" evidence="1">
    <location>
        <begin position="893"/>
        <end position="905"/>
    </location>
</feature>
<dbReference type="InterPro" id="IPR048257">
    <property type="entry name" value="DUF4590"/>
</dbReference>
<feature type="region of interest" description="Disordered" evidence="1">
    <location>
        <begin position="229"/>
        <end position="262"/>
    </location>
</feature>
<dbReference type="Pfam" id="PF15257">
    <property type="entry name" value="DUF4590"/>
    <property type="match status" value="1"/>
</dbReference>
<feature type="compositionally biased region" description="Basic and acidic residues" evidence="1">
    <location>
        <begin position="436"/>
        <end position="448"/>
    </location>
</feature>
<evidence type="ECO:0000256" key="1">
    <source>
        <dbReference type="SAM" id="MobiDB-lite"/>
    </source>
</evidence>
<reference evidence="3 4" key="1">
    <citation type="submission" date="2024-02" db="EMBL/GenBank/DDBJ databases">
        <title>Chromosome-scale genome assembly of the rough periwinkle Littorina saxatilis.</title>
        <authorList>
            <person name="De Jode A."/>
            <person name="Faria R."/>
            <person name="Formenti G."/>
            <person name="Sims Y."/>
            <person name="Smith T.P."/>
            <person name="Tracey A."/>
            <person name="Wood J.M.D."/>
            <person name="Zagrodzka Z.B."/>
            <person name="Johannesson K."/>
            <person name="Butlin R.K."/>
            <person name="Leder E.H."/>
        </authorList>
    </citation>
    <scope>NUCLEOTIDE SEQUENCE [LARGE SCALE GENOMIC DNA]</scope>
    <source>
        <strain evidence="3">Snail1</strain>
        <tissue evidence="3">Muscle</tissue>
    </source>
</reference>
<feature type="compositionally biased region" description="Basic and acidic residues" evidence="1">
    <location>
        <begin position="986"/>
        <end position="1006"/>
    </location>
</feature>
<feature type="compositionally biased region" description="Basic and acidic residues" evidence="1">
    <location>
        <begin position="725"/>
        <end position="771"/>
    </location>
</feature>
<keyword evidence="4" id="KW-1185">Reference proteome</keyword>
<dbReference type="InterPro" id="IPR027962">
    <property type="entry name" value="ERICH3"/>
</dbReference>
<organism evidence="3 4">
    <name type="scientific">Littorina saxatilis</name>
    <dbReference type="NCBI Taxonomy" id="31220"/>
    <lineage>
        <taxon>Eukaryota</taxon>
        <taxon>Metazoa</taxon>
        <taxon>Spiralia</taxon>
        <taxon>Lophotrochozoa</taxon>
        <taxon>Mollusca</taxon>
        <taxon>Gastropoda</taxon>
        <taxon>Caenogastropoda</taxon>
        <taxon>Littorinimorpha</taxon>
        <taxon>Littorinoidea</taxon>
        <taxon>Littorinidae</taxon>
        <taxon>Littorina</taxon>
    </lineage>
</organism>
<feature type="compositionally biased region" description="Polar residues" evidence="1">
    <location>
        <begin position="239"/>
        <end position="262"/>
    </location>
</feature>
<feature type="compositionally biased region" description="Basic and acidic residues" evidence="1">
    <location>
        <begin position="934"/>
        <end position="943"/>
    </location>
</feature>
<feature type="compositionally biased region" description="Polar residues" evidence="1">
    <location>
        <begin position="872"/>
        <end position="882"/>
    </location>
</feature>
<feature type="compositionally biased region" description="Low complexity" evidence="1">
    <location>
        <begin position="959"/>
        <end position="981"/>
    </location>
</feature>
<dbReference type="PANTHER" id="PTHR23034">
    <property type="entry name" value="GLUTAMATE-RICH PROTEIN 3"/>
    <property type="match status" value="1"/>
</dbReference>